<name>A0A6A6IYE4_9PLEO</name>
<reference evidence="2" key="1">
    <citation type="journal article" date="2020" name="Stud. Mycol.">
        <title>101 Dothideomycetes genomes: a test case for predicting lifestyles and emergence of pathogens.</title>
        <authorList>
            <person name="Haridas S."/>
            <person name="Albert R."/>
            <person name="Binder M."/>
            <person name="Bloem J."/>
            <person name="Labutti K."/>
            <person name="Salamov A."/>
            <person name="Andreopoulos B."/>
            <person name="Baker S."/>
            <person name="Barry K."/>
            <person name="Bills G."/>
            <person name="Bluhm B."/>
            <person name="Cannon C."/>
            <person name="Castanera R."/>
            <person name="Culley D."/>
            <person name="Daum C."/>
            <person name="Ezra D."/>
            <person name="Gonzalez J."/>
            <person name="Henrissat B."/>
            <person name="Kuo A."/>
            <person name="Liang C."/>
            <person name="Lipzen A."/>
            <person name="Lutzoni F."/>
            <person name="Magnuson J."/>
            <person name="Mondo S."/>
            <person name="Nolan M."/>
            <person name="Ohm R."/>
            <person name="Pangilinan J."/>
            <person name="Park H.-J."/>
            <person name="Ramirez L."/>
            <person name="Alfaro M."/>
            <person name="Sun H."/>
            <person name="Tritt A."/>
            <person name="Yoshinaga Y."/>
            <person name="Zwiers L.-H."/>
            <person name="Turgeon B."/>
            <person name="Goodwin S."/>
            <person name="Spatafora J."/>
            <person name="Crous P."/>
            <person name="Grigoriev I."/>
        </authorList>
    </citation>
    <scope>NUCLEOTIDE SEQUENCE</scope>
    <source>
        <strain evidence="2">CBS 122368</strain>
    </source>
</reference>
<protein>
    <submittedName>
        <fullName evidence="2">Uncharacterized protein</fullName>
    </submittedName>
</protein>
<feature type="compositionally biased region" description="Basic and acidic residues" evidence="1">
    <location>
        <begin position="349"/>
        <end position="361"/>
    </location>
</feature>
<dbReference type="EMBL" id="ML987189">
    <property type="protein sequence ID" value="KAF2255565.1"/>
    <property type="molecule type" value="Genomic_DNA"/>
</dbReference>
<accession>A0A6A6IYE4</accession>
<dbReference type="GeneID" id="54575007"/>
<evidence type="ECO:0000313" key="3">
    <source>
        <dbReference type="Proteomes" id="UP000800094"/>
    </source>
</evidence>
<feature type="compositionally biased region" description="Low complexity" evidence="1">
    <location>
        <begin position="260"/>
        <end position="279"/>
    </location>
</feature>
<dbReference type="Proteomes" id="UP000800094">
    <property type="component" value="Unassembled WGS sequence"/>
</dbReference>
<proteinExistence type="predicted"/>
<sequence>MGSTLAPGAEEPKILELHKNFSHFLTLASDTLQPPESMGAVFGLISRIFRFFCNLLVALFAFLFSRKQQRGKPAAIPPEHTESSSIDSMDPIDGGPPADQSTASGTDIEYVQASFTSDSRPESPSVLHIEYVPGSGPRPESPSVVHIEYVPGSQLDPRPESPSVLHIEYVPGSGPRPESPSVLHIEYAPGPQSSHPRSESPSVLHIEDIAAQDQEPLLQPHIYTPPQHLAYPPPSTATSNTSIPWTADIEDIPPLMLDEPPSLTSPHTSSSGSISTTQPTPAPPRPRPSLLRAQTSAARPPAPLLRRRNDVTPRRRSQLPLGSLTPDHELPSFSRILGGTAPSHALSEQTHREAEDQDLRPADNAAKGKQSMRAREDEYEEVVYLDGFVLDPGSSKYAQRIRGAPTGYWFWERRALVRKGEW</sequence>
<organism evidence="2 3">
    <name type="scientific">Trematosphaeria pertusa</name>
    <dbReference type="NCBI Taxonomy" id="390896"/>
    <lineage>
        <taxon>Eukaryota</taxon>
        <taxon>Fungi</taxon>
        <taxon>Dikarya</taxon>
        <taxon>Ascomycota</taxon>
        <taxon>Pezizomycotina</taxon>
        <taxon>Dothideomycetes</taxon>
        <taxon>Pleosporomycetidae</taxon>
        <taxon>Pleosporales</taxon>
        <taxon>Massarineae</taxon>
        <taxon>Trematosphaeriaceae</taxon>
        <taxon>Trematosphaeria</taxon>
    </lineage>
</organism>
<evidence type="ECO:0000313" key="2">
    <source>
        <dbReference type="EMBL" id="KAF2255565.1"/>
    </source>
</evidence>
<gene>
    <name evidence="2" type="ORF">BU26DRAFT_2935</name>
</gene>
<feature type="region of interest" description="Disordered" evidence="1">
    <location>
        <begin position="71"/>
        <end position="143"/>
    </location>
</feature>
<feature type="compositionally biased region" description="Low complexity" evidence="1">
    <location>
        <begin position="288"/>
        <end position="299"/>
    </location>
</feature>
<feature type="region of interest" description="Disordered" evidence="1">
    <location>
        <begin position="252"/>
        <end position="375"/>
    </location>
</feature>
<evidence type="ECO:0000256" key="1">
    <source>
        <dbReference type="SAM" id="MobiDB-lite"/>
    </source>
</evidence>
<keyword evidence="3" id="KW-1185">Reference proteome</keyword>
<dbReference type="RefSeq" id="XP_033690569.1">
    <property type="nucleotide sequence ID" value="XM_033821677.1"/>
</dbReference>
<dbReference type="AlphaFoldDB" id="A0A6A6IYE4"/>